<evidence type="ECO:0008006" key="5">
    <source>
        <dbReference type="Google" id="ProtNLM"/>
    </source>
</evidence>
<dbReference type="Proteomes" id="UP000182126">
    <property type="component" value="Chromosome I"/>
</dbReference>
<feature type="transmembrane region" description="Helical" evidence="2">
    <location>
        <begin position="184"/>
        <end position="206"/>
    </location>
</feature>
<evidence type="ECO:0000313" key="4">
    <source>
        <dbReference type="Proteomes" id="UP000182126"/>
    </source>
</evidence>
<evidence type="ECO:0000256" key="2">
    <source>
        <dbReference type="SAM" id="Phobius"/>
    </source>
</evidence>
<evidence type="ECO:0000313" key="3">
    <source>
        <dbReference type="EMBL" id="SDS71629.1"/>
    </source>
</evidence>
<proteinExistence type="predicted"/>
<evidence type="ECO:0000256" key="1">
    <source>
        <dbReference type="SAM" id="Coils"/>
    </source>
</evidence>
<accession>A0A1H1UID7</accession>
<dbReference type="EMBL" id="LT629770">
    <property type="protein sequence ID" value="SDS71629.1"/>
    <property type="molecule type" value="Genomic_DNA"/>
</dbReference>
<reference evidence="3 4" key="1">
    <citation type="submission" date="2016-10" db="EMBL/GenBank/DDBJ databases">
        <authorList>
            <person name="de Groot N.N."/>
        </authorList>
    </citation>
    <scope>NUCLEOTIDE SEQUENCE [LARGE SCALE GENOMIC DNA]</scope>
    <source>
        <strain evidence="3 4">DSM 15019</strain>
    </source>
</reference>
<sequence>MNPVIDRVLELLEKVKQKLDEIVRLINAALRTIPAYLSWVADRVKDAWDTTLTKIQEMWDWLADKLSYLGNPFVLNGAADGWKRVGGQVSRINDTIVDANLSVDDRWTGRAADQYQQSLEPQRRANTSIMSDYAENIGNAMSGLAVAIAAFWGAIAVAILTLLGALAGAAVATGTIIGLPAAPVLVGLGIATFLVAAGAGVTILYVSAGQARSTMTSTSAGITTWPSIATA</sequence>
<organism evidence="3 4">
    <name type="scientific">Microbacterium paraoxydans</name>
    <dbReference type="NCBI Taxonomy" id="199592"/>
    <lineage>
        <taxon>Bacteria</taxon>
        <taxon>Bacillati</taxon>
        <taxon>Actinomycetota</taxon>
        <taxon>Actinomycetes</taxon>
        <taxon>Micrococcales</taxon>
        <taxon>Microbacteriaceae</taxon>
        <taxon>Microbacterium</taxon>
    </lineage>
</organism>
<keyword evidence="2" id="KW-0472">Membrane</keyword>
<dbReference type="RefSeq" id="WP_139833250.1">
    <property type="nucleotide sequence ID" value="NZ_CBDRLI010000007.1"/>
</dbReference>
<name>A0A1H1UID7_9MICO</name>
<dbReference type="AlphaFoldDB" id="A0A1H1UID7"/>
<dbReference type="GeneID" id="36299845"/>
<keyword evidence="2" id="KW-0812">Transmembrane</keyword>
<protein>
    <recommendedName>
        <fullName evidence="5">Proteins of 100 residues with WXG</fullName>
    </recommendedName>
</protein>
<feature type="coiled-coil region" evidence="1">
    <location>
        <begin position="5"/>
        <end position="32"/>
    </location>
</feature>
<feature type="transmembrane region" description="Helical" evidence="2">
    <location>
        <begin position="144"/>
        <end position="172"/>
    </location>
</feature>
<keyword evidence="1" id="KW-0175">Coiled coil</keyword>
<keyword evidence="2" id="KW-1133">Transmembrane helix</keyword>
<gene>
    <name evidence="3" type="ORF">SAMN04489809_2496</name>
</gene>